<evidence type="ECO:0000256" key="1">
    <source>
        <dbReference type="SAM" id="Phobius"/>
    </source>
</evidence>
<proteinExistence type="predicted"/>
<keyword evidence="1" id="KW-0472">Membrane</keyword>
<feature type="transmembrane region" description="Helical" evidence="1">
    <location>
        <begin position="54"/>
        <end position="81"/>
    </location>
</feature>
<organism evidence="2">
    <name type="scientific">Solanum chacoense</name>
    <name type="common">Chaco potato</name>
    <dbReference type="NCBI Taxonomy" id="4108"/>
    <lineage>
        <taxon>Eukaryota</taxon>
        <taxon>Viridiplantae</taxon>
        <taxon>Streptophyta</taxon>
        <taxon>Embryophyta</taxon>
        <taxon>Tracheophyta</taxon>
        <taxon>Spermatophyta</taxon>
        <taxon>Magnoliopsida</taxon>
        <taxon>eudicotyledons</taxon>
        <taxon>Gunneridae</taxon>
        <taxon>Pentapetalae</taxon>
        <taxon>asterids</taxon>
        <taxon>lamiids</taxon>
        <taxon>Solanales</taxon>
        <taxon>Solanaceae</taxon>
        <taxon>Solanoideae</taxon>
        <taxon>Solaneae</taxon>
        <taxon>Solanum</taxon>
    </lineage>
</organism>
<name>A0A0V0I2E2_SOLCH</name>
<sequence length="95" mass="11478">PLWPLSSQTPISSLLPYPLFISLLFFSTSPKIVQHPLLISLIRDLYELPKVEIWYRFFFFLYEWPAPFFTVSFSMILPLLYPYFWHNNLLFVCLR</sequence>
<feature type="non-terminal residue" evidence="2">
    <location>
        <position position="1"/>
    </location>
</feature>
<keyword evidence="1" id="KW-0812">Transmembrane</keyword>
<dbReference type="EMBL" id="GEDG01011864">
    <property type="protein sequence ID" value="JAP26786.1"/>
    <property type="molecule type" value="Transcribed_RNA"/>
</dbReference>
<feature type="transmembrane region" description="Helical" evidence="1">
    <location>
        <begin position="15"/>
        <end position="33"/>
    </location>
</feature>
<dbReference type="AlphaFoldDB" id="A0A0V0I2E2"/>
<accession>A0A0V0I2E2</accession>
<evidence type="ECO:0000313" key="2">
    <source>
        <dbReference type="EMBL" id="JAP26786.1"/>
    </source>
</evidence>
<protein>
    <submittedName>
        <fullName evidence="2">Putative ovule protein</fullName>
    </submittedName>
</protein>
<reference evidence="2" key="1">
    <citation type="submission" date="2015-12" db="EMBL/GenBank/DDBJ databases">
        <title>Gene expression during late stages of embryo sac development: a critical building block for successful pollen-pistil interactions.</title>
        <authorList>
            <person name="Liu Y."/>
            <person name="Joly V."/>
            <person name="Sabar M."/>
            <person name="Matton D.P."/>
        </authorList>
    </citation>
    <scope>NUCLEOTIDE SEQUENCE</scope>
</reference>
<keyword evidence="1" id="KW-1133">Transmembrane helix</keyword>